<feature type="domain" description="7,8-dihydro-6-hydroxymethylpterin-pyrophosphokinase" evidence="13">
    <location>
        <begin position="93"/>
        <end position="104"/>
    </location>
</feature>
<comment type="similarity">
    <text evidence="2">Belongs to the HPPK family.</text>
</comment>
<dbReference type="EMBL" id="JAYGII010000025">
    <property type="protein sequence ID" value="MEA5446265.1"/>
    <property type="molecule type" value="Genomic_DNA"/>
</dbReference>
<dbReference type="Gene3D" id="3.30.70.560">
    <property type="entry name" value="7,8-Dihydro-6-hydroxymethylpterin-pyrophosphokinase HPPK"/>
    <property type="match status" value="1"/>
</dbReference>
<dbReference type="GO" id="GO:0016301">
    <property type="term" value="F:kinase activity"/>
    <property type="evidence" value="ECO:0007669"/>
    <property type="project" value="UniProtKB-KW"/>
</dbReference>
<evidence type="ECO:0000256" key="8">
    <source>
        <dbReference type="ARBA" id="ARBA00022840"/>
    </source>
</evidence>
<keyword evidence="15" id="KW-1185">Reference proteome</keyword>
<evidence type="ECO:0000313" key="15">
    <source>
        <dbReference type="Proteomes" id="UP001302316"/>
    </source>
</evidence>
<dbReference type="Pfam" id="PF01288">
    <property type="entry name" value="HPPK"/>
    <property type="match status" value="1"/>
</dbReference>
<keyword evidence="7" id="KW-0418">Kinase</keyword>
<dbReference type="PROSITE" id="PS00794">
    <property type="entry name" value="HPPK"/>
    <property type="match status" value="1"/>
</dbReference>
<dbReference type="InterPro" id="IPR035907">
    <property type="entry name" value="Hppk_sf"/>
</dbReference>
<evidence type="ECO:0000256" key="7">
    <source>
        <dbReference type="ARBA" id="ARBA00022777"/>
    </source>
</evidence>
<keyword evidence="8" id="KW-0067">ATP-binding</keyword>
<evidence type="ECO:0000313" key="14">
    <source>
        <dbReference type="EMBL" id="MEA5446265.1"/>
    </source>
</evidence>
<keyword evidence="6" id="KW-0547">Nucleotide-binding</keyword>
<dbReference type="AlphaFoldDB" id="A0AAP6MLR4"/>
<accession>A0AAP6MLR4</accession>
<evidence type="ECO:0000256" key="3">
    <source>
        <dbReference type="ARBA" id="ARBA00013253"/>
    </source>
</evidence>
<evidence type="ECO:0000256" key="1">
    <source>
        <dbReference type="ARBA" id="ARBA00005051"/>
    </source>
</evidence>
<comment type="function">
    <text evidence="10">Catalyzes the transfer of pyrophosphate from adenosine triphosphate (ATP) to 6-hydroxymethyl-7,8-dihydropterin, an enzymatic step in folate biosynthesis pathway.</text>
</comment>
<dbReference type="CDD" id="cd00483">
    <property type="entry name" value="HPPK"/>
    <property type="match status" value="1"/>
</dbReference>
<evidence type="ECO:0000256" key="4">
    <source>
        <dbReference type="ARBA" id="ARBA00016218"/>
    </source>
</evidence>
<dbReference type="RefSeq" id="WP_346052417.1">
    <property type="nucleotide sequence ID" value="NZ_JAYGII010000025.1"/>
</dbReference>
<evidence type="ECO:0000256" key="9">
    <source>
        <dbReference type="ARBA" id="ARBA00022909"/>
    </source>
</evidence>
<organism evidence="14 15">
    <name type="scientific">Natronospira elongata</name>
    <dbReference type="NCBI Taxonomy" id="3110268"/>
    <lineage>
        <taxon>Bacteria</taxon>
        <taxon>Pseudomonadati</taxon>
        <taxon>Pseudomonadota</taxon>
        <taxon>Gammaproteobacteria</taxon>
        <taxon>Natronospirales</taxon>
        <taxon>Natronospiraceae</taxon>
        <taxon>Natronospira</taxon>
    </lineage>
</organism>
<dbReference type="EC" id="2.7.6.3" evidence="3"/>
<reference evidence="14 15" key="1">
    <citation type="submission" date="2023-12" db="EMBL/GenBank/DDBJ databases">
        <title>Whole-genome sequencing of halo(alkali)philic microorganisms from hypersaline lakes.</title>
        <authorList>
            <person name="Sorokin D.Y."/>
            <person name="Merkel A.Y."/>
            <person name="Messina E."/>
            <person name="Yakimov M."/>
        </authorList>
    </citation>
    <scope>NUCLEOTIDE SEQUENCE [LARGE SCALE GENOMIC DNA]</scope>
    <source>
        <strain evidence="14 15">AB-CW1</strain>
    </source>
</reference>
<dbReference type="NCBIfam" id="TIGR01498">
    <property type="entry name" value="folK"/>
    <property type="match status" value="1"/>
</dbReference>
<proteinExistence type="inferred from homology"/>
<evidence type="ECO:0000256" key="12">
    <source>
        <dbReference type="ARBA" id="ARBA00033413"/>
    </source>
</evidence>
<evidence type="ECO:0000256" key="11">
    <source>
        <dbReference type="ARBA" id="ARBA00029766"/>
    </source>
</evidence>
<keyword evidence="5 14" id="KW-0808">Transferase</keyword>
<dbReference type="SUPFAM" id="SSF55083">
    <property type="entry name" value="6-hydroxymethyl-7,8-dihydropterin pyrophosphokinase, HPPK"/>
    <property type="match status" value="1"/>
</dbReference>
<dbReference type="PANTHER" id="PTHR43071">
    <property type="entry name" value="2-AMINO-4-HYDROXY-6-HYDROXYMETHYLDIHYDROPTERIDINE PYROPHOSPHOKINASE"/>
    <property type="match status" value="1"/>
</dbReference>
<evidence type="ECO:0000256" key="5">
    <source>
        <dbReference type="ARBA" id="ARBA00022679"/>
    </source>
</evidence>
<dbReference type="InterPro" id="IPR000550">
    <property type="entry name" value="Hppk"/>
</dbReference>
<dbReference type="GO" id="GO:0005524">
    <property type="term" value="F:ATP binding"/>
    <property type="evidence" value="ECO:0007669"/>
    <property type="project" value="UniProtKB-KW"/>
</dbReference>
<dbReference type="GO" id="GO:0046656">
    <property type="term" value="P:folic acid biosynthetic process"/>
    <property type="evidence" value="ECO:0007669"/>
    <property type="project" value="UniProtKB-KW"/>
</dbReference>
<dbReference type="Proteomes" id="UP001302316">
    <property type="component" value="Unassembled WGS sequence"/>
</dbReference>
<evidence type="ECO:0000256" key="10">
    <source>
        <dbReference type="ARBA" id="ARBA00029409"/>
    </source>
</evidence>
<evidence type="ECO:0000256" key="2">
    <source>
        <dbReference type="ARBA" id="ARBA00005810"/>
    </source>
</evidence>
<sequence length="163" mass="17636">MTEQDLAWVGLGANLGDPQDMLHSALSALETLPDCELRRASSLYRTPPMGPPGQPDYVNAVAGLATALSPESLLEALLGLESRLGRRRSGAQRWGPRLIDLDLLCYGQARRESEFLSLPHPGLAERAFVLVPLAEVAPELEVPGVGRVIDRKGMISCEGIERL</sequence>
<keyword evidence="9" id="KW-0289">Folate biosynthesis</keyword>
<gene>
    <name evidence="14" type="primary">folK</name>
    <name evidence="14" type="ORF">VCB98_10585</name>
</gene>
<name>A0AAP6MLR4_9GAMM</name>
<comment type="caution">
    <text evidence="14">The sequence shown here is derived from an EMBL/GenBank/DDBJ whole genome shotgun (WGS) entry which is preliminary data.</text>
</comment>
<evidence type="ECO:0000259" key="13">
    <source>
        <dbReference type="PROSITE" id="PS00794"/>
    </source>
</evidence>
<comment type="pathway">
    <text evidence="1">Cofactor biosynthesis; tetrahydrofolate biosynthesis; 2-amino-4-hydroxy-6-hydroxymethyl-7,8-dihydropteridine diphosphate from 7,8-dihydroneopterin triphosphate: step 4/4.</text>
</comment>
<dbReference type="GO" id="GO:0003848">
    <property type="term" value="F:2-amino-4-hydroxy-6-hydroxymethyldihydropteridine diphosphokinase activity"/>
    <property type="evidence" value="ECO:0007669"/>
    <property type="project" value="UniProtKB-EC"/>
</dbReference>
<evidence type="ECO:0000256" key="6">
    <source>
        <dbReference type="ARBA" id="ARBA00022741"/>
    </source>
</evidence>
<dbReference type="PANTHER" id="PTHR43071:SF1">
    <property type="entry name" value="2-AMINO-4-HYDROXY-6-HYDROXYMETHYLDIHYDROPTERIDINE PYROPHOSPHOKINASE"/>
    <property type="match status" value="1"/>
</dbReference>
<protein>
    <recommendedName>
        <fullName evidence="4">2-amino-4-hydroxy-6-hydroxymethyldihydropteridine pyrophosphokinase</fullName>
        <ecNumber evidence="3">2.7.6.3</ecNumber>
    </recommendedName>
    <alternativeName>
        <fullName evidence="11">6-hydroxymethyl-7,8-dihydropterin pyrophosphokinase</fullName>
    </alternativeName>
    <alternativeName>
        <fullName evidence="12">7,8-dihydro-6-hydroxymethylpterin-pyrophosphokinase</fullName>
    </alternativeName>
</protein>